<dbReference type="eggNOG" id="COG0657">
    <property type="taxonomic scope" value="Bacteria"/>
</dbReference>
<dbReference type="STRING" id="266265.Bxe_C0624"/>
<keyword evidence="4" id="KW-1185">Reference proteome</keyword>
<dbReference type="PANTHER" id="PTHR48081:SF33">
    <property type="entry name" value="KYNURENINE FORMAMIDASE"/>
    <property type="match status" value="1"/>
</dbReference>
<dbReference type="InterPro" id="IPR029058">
    <property type="entry name" value="AB_hydrolase_fold"/>
</dbReference>
<dbReference type="InterPro" id="IPR050300">
    <property type="entry name" value="GDXG_lipolytic_enzyme"/>
</dbReference>
<keyword evidence="1" id="KW-0378">Hydrolase</keyword>
<dbReference type="Gene3D" id="3.40.50.1820">
    <property type="entry name" value="alpha/beta hydrolase"/>
    <property type="match status" value="1"/>
</dbReference>
<sequence>MPISPDLEAQYNLRALRPDFEAGMLQEWLARSDRFRRSCGGSLDLAYGDGERDRLDYFPAAATDAPLLVFFHGGYWQRGDKSVYSFVAEPFVAAGISVALVNYTLCPAVRIGDIVTQSQRALTWLWRHADALGCARARWIVSGHSAGGHLAARLMATQWPAVGADLPPQLLDGAILISALFDLEPLCETSINHGLGMGRGEARAASALAHPPASDAPQLIAVGGAETAAFHQQARAYATAFGTALRPMPGYTVEDCDHFDVVQAFADPRHAFFDLARQFIHSTSPPVHTAFHGGRT</sequence>
<reference evidence="3 4" key="1">
    <citation type="journal article" date="2006" name="Proc. Natl. Acad. Sci. U.S.A.">
        <title>Burkholderia xenovorans LB400 harbors a multi-replicon, 9.73-Mbp genome shaped for versatility.</title>
        <authorList>
            <person name="Chain P.S."/>
            <person name="Denef V.J."/>
            <person name="Konstantinidis K.T."/>
            <person name="Vergez L.M."/>
            <person name="Agullo L."/>
            <person name="Reyes V.L."/>
            <person name="Hauser L."/>
            <person name="Cordova M."/>
            <person name="Gomez L."/>
            <person name="Gonzalez M."/>
            <person name="Land M."/>
            <person name="Lao V."/>
            <person name="Larimer F."/>
            <person name="LiPuma J.J."/>
            <person name="Mahenthiralingam E."/>
            <person name="Malfatti S.A."/>
            <person name="Marx C.J."/>
            <person name="Parnell J.J."/>
            <person name="Ramette A."/>
            <person name="Richardson P."/>
            <person name="Seeger M."/>
            <person name="Smith D."/>
            <person name="Spilker T."/>
            <person name="Sul W.J."/>
            <person name="Tsoi T.V."/>
            <person name="Ulrich L.E."/>
            <person name="Zhulin I.B."/>
            <person name="Tiedje J.M."/>
        </authorList>
    </citation>
    <scope>NUCLEOTIDE SEQUENCE [LARGE SCALE GENOMIC DNA]</scope>
    <source>
        <strain evidence="3 4">LB400</strain>
    </source>
</reference>
<dbReference type="SUPFAM" id="SSF53474">
    <property type="entry name" value="alpha/beta-Hydrolases"/>
    <property type="match status" value="1"/>
</dbReference>
<name>Q13HB7_PARXL</name>
<dbReference type="GO" id="GO:0016787">
    <property type="term" value="F:hydrolase activity"/>
    <property type="evidence" value="ECO:0007669"/>
    <property type="project" value="UniProtKB-KW"/>
</dbReference>
<dbReference type="AlphaFoldDB" id="Q13HB7"/>
<dbReference type="Pfam" id="PF20434">
    <property type="entry name" value="BD-FAE"/>
    <property type="match status" value="1"/>
</dbReference>
<evidence type="ECO:0000256" key="1">
    <source>
        <dbReference type="ARBA" id="ARBA00022801"/>
    </source>
</evidence>
<proteinExistence type="predicted"/>
<protein>
    <submittedName>
        <fullName evidence="3">Esterase</fullName>
    </submittedName>
</protein>
<evidence type="ECO:0000313" key="4">
    <source>
        <dbReference type="Proteomes" id="UP000001817"/>
    </source>
</evidence>
<dbReference type="PANTHER" id="PTHR48081">
    <property type="entry name" value="AB HYDROLASE SUPERFAMILY PROTEIN C4A8.06C"/>
    <property type="match status" value="1"/>
</dbReference>
<dbReference type="InterPro" id="IPR049492">
    <property type="entry name" value="BD-FAE-like_dom"/>
</dbReference>
<evidence type="ECO:0000313" key="3">
    <source>
        <dbReference type="EMBL" id="ABE36522.1"/>
    </source>
</evidence>
<dbReference type="KEGG" id="bxe:Bxe_C0624"/>
<dbReference type="EMBL" id="CP000272">
    <property type="protein sequence ID" value="ABE36522.1"/>
    <property type="molecule type" value="Genomic_DNA"/>
</dbReference>
<organism evidence="3 4">
    <name type="scientific">Paraburkholderia xenovorans (strain LB400)</name>
    <dbReference type="NCBI Taxonomy" id="266265"/>
    <lineage>
        <taxon>Bacteria</taxon>
        <taxon>Pseudomonadati</taxon>
        <taxon>Pseudomonadota</taxon>
        <taxon>Betaproteobacteria</taxon>
        <taxon>Burkholderiales</taxon>
        <taxon>Burkholderiaceae</taxon>
        <taxon>Paraburkholderia</taxon>
    </lineage>
</organism>
<evidence type="ECO:0000259" key="2">
    <source>
        <dbReference type="Pfam" id="PF20434"/>
    </source>
</evidence>
<feature type="domain" description="BD-FAE-like" evidence="2">
    <location>
        <begin position="57"/>
        <end position="152"/>
    </location>
</feature>
<dbReference type="Proteomes" id="UP000001817">
    <property type="component" value="Chromosome 3"/>
</dbReference>
<gene>
    <name evidence="3" type="ORF">Bxe_C0624</name>
</gene>
<accession>Q13HB7</accession>